<evidence type="ECO:0000313" key="3">
    <source>
        <dbReference type="Proteomes" id="UP001175211"/>
    </source>
</evidence>
<keyword evidence="3" id="KW-1185">Reference proteome</keyword>
<dbReference type="Proteomes" id="UP001175211">
    <property type="component" value="Unassembled WGS sequence"/>
</dbReference>
<dbReference type="GeneID" id="85351684"/>
<feature type="transmembrane region" description="Helical" evidence="1">
    <location>
        <begin position="6"/>
        <end position="29"/>
    </location>
</feature>
<sequence length="77" mass="8633">KQISRILLLNAYPIAYIILWIPGICIRLVEASGHSSRVLQIMQASTQFVGFANALTYGWNESVAKSIRETVTRRGLQ</sequence>
<dbReference type="EMBL" id="JAUEPS010000080">
    <property type="protein sequence ID" value="KAK0439995.1"/>
    <property type="molecule type" value="Genomic_DNA"/>
</dbReference>
<gene>
    <name evidence="2" type="ORF">EV420DRAFT_1279325</name>
</gene>
<feature type="non-terminal residue" evidence="2">
    <location>
        <position position="1"/>
    </location>
</feature>
<evidence type="ECO:0000313" key="2">
    <source>
        <dbReference type="EMBL" id="KAK0439995.1"/>
    </source>
</evidence>
<keyword evidence="1" id="KW-0472">Membrane</keyword>
<proteinExistence type="predicted"/>
<name>A0AA39JDL2_ARMTA</name>
<organism evidence="2 3">
    <name type="scientific">Armillaria tabescens</name>
    <name type="common">Ringless honey mushroom</name>
    <name type="synonym">Agaricus tabescens</name>
    <dbReference type="NCBI Taxonomy" id="1929756"/>
    <lineage>
        <taxon>Eukaryota</taxon>
        <taxon>Fungi</taxon>
        <taxon>Dikarya</taxon>
        <taxon>Basidiomycota</taxon>
        <taxon>Agaricomycotina</taxon>
        <taxon>Agaricomycetes</taxon>
        <taxon>Agaricomycetidae</taxon>
        <taxon>Agaricales</taxon>
        <taxon>Marasmiineae</taxon>
        <taxon>Physalacriaceae</taxon>
        <taxon>Desarmillaria</taxon>
    </lineage>
</organism>
<keyword evidence="1" id="KW-0812">Transmembrane</keyword>
<protein>
    <submittedName>
        <fullName evidence="2">Uncharacterized protein</fullName>
    </submittedName>
</protein>
<accession>A0AA39JDL2</accession>
<keyword evidence="1" id="KW-1133">Transmembrane helix</keyword>
<comment type="caution">
    <text evidence="2">The sequence shown here is derived from an EMBL/GenBank/DDBJ whole genome shotgun (WGS) entry which is preliminary data.</text>
</comment>
<reference evidence="2" key="1">
    <citation type="submission" date="2023-06" db="EMBL/GenBank/DDBJ databases">
        <authorList>
            <consortium name="Lawrence Berkeley National Laboratory"/>
            <person name="Ahrendt S."/>
            <person name="Sahu N."/>
            <person name="Indic B."/>
            <person name="Wong-Bajracharya J."/>
            <person name="Merenyi Z."/>
            <person name="Ke H.-M."/>
            <person name="Monk M."/>
            <person name="Kocsube S."/>
            <person name="Drula E."/>
            <person name="Lipzen A."/>
            <person name="Balint B."/>
            <person name="Henrissat B."/>
            <person name="Andreopoulos B."/>
            <person name="Martin F.M."/>
            <person name="Harder C.B."/>
            <person name="Rigling D."/>
            <person name="Ford K.L."/>
            <person name="Foster G.D."/>
            <person name="Pangilinan J."/>
            <person name="Papanicolaou A."/>
            <person name="Barry K."/>
            <person name="LaButti K."/>
            <person name="Viragh M."/>
            <person name="Koriabine M."/>
            <person name="Yan M."/>
            <person name="Riley R."/>
            <person name="Champramary S."/>
            <person name="Plett K.L."/>
            <person name="Tsai I.J."/>
            <person name="Slot J."/>
            <person name="Sipos G."/>
            <person name="Plett J."/>
            <person name="Nagy L.G."/>
            <person name="Grigoriev I.V."/>
        </authorList>
    </citation>
    <scope>NUCLEOTIDE SEQUENCE</scope>
    <source>
        <strain evidence="2">CCBAS 213</strain>
    </source>
</reference>
<evidence type="ECO:0000256" key="1">
    <source>
        <dbReference type="SAM" id="Phobius"/>
    </source>
</evidence>
<dbReference type="RefSeq" id="XP_060323444.1">
    <property type="nucleotide sequence ID" value="XM_060468136.1"/>
</dbReference>
<dbReference type="AlphaFoldDB" id="A0AA39JDL2"/>